<dbReference type="HAMAP" id="MF_00048">
    <property type="entry name" value="UPF0102"/>
    <property type="match status" value="1"/>
</dbReference>
<evidence type="ECO:0000313" key="1">
    <source>
        <dbReference type="EMBL" id="KAA6312564.1"/>
    </source>
</evidence>
<dbReference type="PANTHER" id="PTHR34039">
    <property type="entry name" value="UPF0102 PROTEIN YRAN"/>
    <property type="match status" value="1"/>
</dbReference>
<accession>A0A5J4PVC6</accession>
<dbReference type="SUPFAM" id="SSF52980">
    <property type="entry name" value="Restriction endonuclease-like"/>
    <property type="match status" value="1"/>
</dbReference>
<dbReference type="InterPro" id="IPR011856">
    <property type="entry name" value="tRNA_endonuc-like_dom_sf"/>
</dbReference>
<dbReference type="PANTHER" id="PTHR34039:SF1">
    <property type="entry name" value="UPF0102 PROTEIN YRAN"/>
    <property type="match status" value="1"/>
</dbReference>
<dbReference type="EMBL" id="SNRY01006448">
    <property type="protein sequence ID" value="KAA6312564.1"/>
    <property type="molecule type" value="Genomic_DNA"/>
</dbReference>
<dbReference type="InterPro" id="IPR011335">
    <property type="entry name" value="Restrct_endonuc-II-like"/>
</dbReference>
<dbReference type="CDD" id="cd20736">
    <property type="entry name" value="PoNe_Nuclease"/>
    <property type="match status" value="1"/>
</dbReference>
<gene>
    <name evidence="1" type="ORF">EZS27_036524</name>
</gene>
<dbReference type="Pfam" id="PF02021">
    <property type="entry name" value="UPF0102"/>
    <property type="match status" value="1"/>
</dbReference>
<organism evidence="1">
    <name type="scientific">termite gut metagenome</name>
    <dbReference type="NCBI Taxonomy" id="433724"/>
    <lineage>
        <taxon>unclassified sequences</taxon>
        <taxon>metagenomes</taxon>
        <taxon>organismal metagenomes</taxon>
    </lineage>
</organism>
<comment type="caution">
    <text evidence="1">The sequence shown here is derived from an EMBL/GenBank/DDBJ whole genome shotgun (WGS) entry which is preliminary data.</text>
</comment>
<protein>
    <submittedName>
        <fullName evidence="1">Uncharacterized protein</fullName>
    </submittedName>
</protein>
<proteinExistence type="inferred from homology"/>
<name>A0A5J4PVC6_9ZZZZ</name>
<dbReference type="Gene3D" id="3.40.1350.10">
    <property type="match status" value="1"/>
</dbReference>
<sequence length="123" mass="13935">MAAHNILGQKGEEAAVNYLLQKGYVIRHRNWKKGHFELDIVAAKSGELVVIEVKTRRNTNFALPQDAVTENKIKRTVLAADAYIRHFQLDMSVRFDIITVVGQEGKFHIEHIEAAFCSPVFVC</sequence>
<dbReference type="InterPro" id="IPR003509">
    <property type="entry name" value="UPF0102_YraN-like"/>
</dbReference>
<dbReference type="GO" id="GO:0003676">
    <property type="term" value="F:nucleic acid binding"/>
    <property type="evidence" value="ECO:0007669"/>
    <property type="project" value="InterPro"/>
</dbReference>
<reference evidence="1" key="1">
    <citation type="submission" date="2019-03" db="EMBL/GenBank/DDBJ databases">
        <title>Single cell metagenomics reveals metabolic interactions within the superorganism composed of flagellate Streblomastix strix and complex community of Bacteroidetes bacteria on its surface.</title>
        <authorList>
            <person name="Treitli S.C."/>
            <person name="Kolisko M."/>
            <person name="Husnik F."/>
            <person name="Keeling P."/>
            <person name="Hampl V."/>
        </authorList>
    </citation>
    <scope>NUCLEOTIDE SEQUENCE</scope>
    <source>
        <strain evidence="1">STM</strain>
    </source>
</reference>
<dbReference type="AlphaFoldDB" id="A0A5J4PVC6"/>